<feature type="region of interest" description="Disordered" evidence="1">
    <location>
        <begin position="97"/>
        <end position="147"/>
    </location>
</feature>
<protein>
    <submittedName>
        <fullName evidence="2">Uncharacterized protein</fullName>
    </submittedName>
</protein>
<dbReference type="AlphaFoldDB" id="A0A4R2JEF5"/>
<name>A0A4R2JEF5_9PSEU</name>
<accession>A0A4R2JEF5</accession>
<proteinExistence type="predicted"/>
<evidence type="ECO:0000313" key="3">
    <source>
        <dbReference type="Proteomes" id="UP000295680"/>
    </source>
</evidence>
<keyword evidence="3" id="KW-1185">Reference proteome</keyword>
<evidence type="ECO:0000256" key="1">
    <source>
        <dbReference type="SAM" id="MobiDB-lite"/>
    </source>
</evidence>
<dbReference type="RefSeq" id="WP_132118499.1">
    <property type="nucleotide sequence ID" value="NZ_SLWS01000005.1"/>
</dbReference>
<organism evidence="2 3">
    <name type="scientific">Actinocrispum wychmicini</name>
    <dbReference type="NCBI Taxonomy" id="1213861"/>
    <lineage>
        <taxon>Bacteria</taxon>
        <taxon>Bacillati</taxon>
        <taxon>Actinomycetota</taxon>
        <taxon>Actinomycetes</taxon>
        <taxon>Pseudonocardiales</taxon>
        <taxon>Pseudonocardiaceae</taxon>
        <taxon>Actinocrispum</taxon>
    </lineage>
</organism>
<comment type="caution">
    <text evidence="2">The sequence shown here is derived from an EMBL/GenBank/DDBJ whole genome shotgun (WGS) entry which is preliminary data.</text>
</comment>
<reference evidence="2 3" key="1">
    <citation type="submission" date="2019-03" db="EMBL/GenBank/DDBJ databases">
        <title>Genomic Encyclopedia of Type Strains, Phase IV (KMG-IV): sequencing the most valuable type-strain genomes for metagenomic binning, comparative biology and taxonomic classification.</title>
        <authorList>
            <person name="Goeker M."/>
        </authorList>
    </citation>
    <scope>NUCLEOTIDE SEQUENCE [LARGE SCALE GENOMIC DNA]</scope>
    <source>
        <strain evidence="2 3">DSM 45934</strain>
    </source>
</reference>
<dbReference type="EMBL" id="SLWS01000005">
    <property type="protein sequence ID" value="TCO58041.1"/>
    <property type="molecule type" value="Genomic_DNA"/>
</dbReference>
<dbReference type="OrthoDB" id="3871167at2"/>
<evidence type="ECO:0000313" key="2">
    <source>
        <dbReference type="EMBL" id="TCO58041.1"/>
    </source>
</evidence>
<sequence length="147" mass="16072">MVEHTPPASFDKDKMRRFTELAMRRLENGPDPLLAEMAREVRSGRMTLIEAAASSAYREAFATIADKATERLRGVDIDTLVAAADDSALDKLIAELEAEPAADDPKPDPPAEDDFDFSAPLAQSQPPPRSASGTPPQRARWKGRRQG</sequence>
<gene>
    <name evidence="2" type="ORF">EV192_105104</name>
</gene>
<dbReference type="Proteomes" id="UP000295680">
    <property type="component" value="Unassembled WGS sequence"/>
</dbReference>